<evidence type="ECO:0000313" key="1">
    <source>
        <dbReference type="EMBL" id="OIW13864.1"/>
    </source>
</evidence>
<accession>A0A4P1RM35</accession>
<organism evidence="1 2">
    <name type="scientific">Lupinus angustifolius</name>
    <name type="common">Narrow-leaved blue lupine</name>
    <dbReference type="NCBI Taxonomy" id="3871"/>
    <lineage>
        <taxon>Eukaryota</taxon>
        <taxon>Viridiplantae</taxon>
        <taxon>Streptophyta</taxon>
        <taxon>Embryophyta</taxon>
        <taxon>Tracheophyta</taxon>
        <taxon>Spermatophyta</taxon>
        <taxon>Magnoliopsida</taxon>
        <taxon>eudicotyledons</taxon>
        <taxon>Gunneridae</taxon>
        <taxon>Pentapetalae</taxon>
        <taxon>rosids</taxon>
        <taxon>fabids</taxon>
        <taxon>Fabales</taxon>
        <taxon>Fabaceae</taxon>
        <taxon>Papilionoideae</taxon>
        <taxon>50 kb inversion clade</taxon>
        <taxon>genistoids sensu lato</taxon>
        <taxon>core genistoids</taxon>
        <taxon>Genisteae</taxon>
        <taxon>Lupinus</taxon>
    </lineage>
</organism>
<dbReference type="Proteomes" id="UP000188354">
    <property type="component" value="Chromosome LG04"/>
</dbReference>
<sequence length="113" mass="13004">MGNCICHSQQNIDGRVIEIDQREMDVDGSYIVISRKLHNGEVYNLEPPLLRQSVKATSDNRNLKTRSLKIVMTMEQLKLLLSGSNKLHIKTKVAHIRRKWLPSLPTILEEQND</sequence>
<proteinExistence type="predicted"/>
<dbReference type="EMBL" id="CM007364">
    <property type="protein sequence ID" value="OIW13864.1"/>
    <property type="molecule type" value="Genomic_DNA"/>
</dbReference>
<dbReference type="AlphaFoldDB" id="A0A4P1RM35"/>
<gene>
    <name evidence="1" type="ORF">TanjilG_31753</name>
</gene>
<name>A0A4P1RM35_LUPAN</name>
<reference evidence="1 2" key="1">
    <citation type="journal article" date="2017" name="Plant Biotechnol. J.">
        <title>A comprehensive draft genome sequence for lupin (Lupinus angustifolius), an emerging health food: insights into plant-microbe interactions and legume evolution.</title>
        <authorList>
            <person name="Hane J.K."/>
            <person name="Ming Y."/>
            <person name="Kamphuis L.G."/>
            <person name="Nelson M.N."/>
            <person name="Garg G."/>
            <person name="Atkins C.A."/>
            <person name="Bayer P.E."/>
            <person name="Bravo A."/>
            <person name="Bringans S."/>
            <person name="Cannon S."/>
            <person name="Edwards D."/>
            <person name="Foley R."/>
            <person name="Gao L.L."/>
            <person name="Harrison M.J."/>
            <person name="Huang W."/>
            <person name="Hurgobin B."/>
            <person name="Li S."/>
            <person name="Liu C.W."/>
            <person name="McGrath A."/>
            <person name="Morahan G."/>
            <person name="Murray J."/>
            <person name="Weller J."/>
            <person name="Jian J."/>
            <person name="Singh K.B."/>
        </authorList>
    </citation>
    <scope>NUCLEOTIDE SEQUENCE [LARGE SCALE GENOMIC DNA]</scope>
    <source>
        <strain evidence="2">cv. Tanjil</strain>
        <tissue evidence="1">Whole plant</tissue>
    </source>
</reference>
<protein>
    <submittedName>
        <fullName evidence="1">Uncharacterized protein</fullName>
    </submittedName>
</protein>
<dbReference type="Gramene" id="OIW13864">
    <property type="protein sequence ID" value="OIW13864"/>
    <property type="gene ID" value="TanjilG_31753"/>
</dbReference>
<keyword evidence="2" id="KW-1185">Reference proteome</keyword>
<evidence type="ECO:0000313" key="2">
    <source>
        <dbReference type="Proteomes" id="UP000188354"/>
    </source>
</evidence>